<dbReference type="AlphaFoldDB" id="A0A9D1PJX3"/>
<dbReference type="GO" id="GO:0003333">
    <property type="term" value="P:amino acid transmembrane transport"/>
    <property type="evidence" value="ECO:0007669"/>
    <property type="project" value="InterPro"/>
</dbReference>
<feature type="transmembrane region" description="Helical" evidence="8">
    <location>
        <begin position="349"/>
        <end position="370"/>
    </location>
</feature>
<dbReference type="EMBL" id="DXHX01000028">
    <property type="protein sequence ID" value="HIV73863.1"/>
    <property type="molecule type" value="Genomic_DNA"/>
</dbReference>
<feature type="transmembrane region" description="Helical" evidence="8">
    <location>
        <begin position="138"/>
        <end position="156"/>
    </location>
</feature>
<evidence type="ECO:0000256" key="4">
    <source>
        <dbReference type="ARBA" id="ARBA00022519"/>
    </source>
</evidence>
<proteinExistence type="predicted"/>
<keyword evidence="4" id="KW-0997">Cell inner membrane</keyword>
<reference evidence="9" key="2">
    <citation type="submission" date="2021-04" db="EMBL/GenBank/DDBJ databases">
        <authorList>
            <person name="Gilroy R."/>
        </authorList>
    </citation>
    <scope>NUCLEOTIDE SEQUENCE</scope>
    <source>
        <strain evidence="9">CHK169-2315</strain>
    </source>
</reference>
<evidence type="ECO:0000256" key="2">
    <source>
        <dbReference type="ARBA" id="ARBA00022448"/>
    </source>
</evidence>
<reference evidence="9" key="1">
    <citation type="journal article" date="2021" name="PeerJ">
        <title>Extensive microbial diversity within the chicken gut microbiome revealed by metagenomics and culture.</title>
        <authorList>
            <person name="Gilroy R."/>
            <person name="Ravi A."/>
            <person name="Getino M."/>
            <person name="Pursley I."/>
            <person name="Horton D.L."/>
            <person name="Alikhan N.F."/>
            <person name="Baker D."/>
            <person name="Gharbi K."/>
            <person name="Hall N."/>
            <person name="Watson M."/>
            <person name="Adriaenssens E.M."/>
            <person name="Foster-Nyarko E."/>
            <person name="Jarju S."/>
            <person name="Secka A."/>
            <person name="Antonio M."/>
            <person name="Oren A."/>
            <person name="Chaudhuri R.R."/>
            <person name="La Ragione R."/>
            <person name="Hildebrand F."/>
            <person name="Pallen M.J."/>
        </authorList>
    </citation>
    <scope>NUCLEOTIDE SEQUENCE</scope>
    <source>
        <strain evidence="9">CHK169-2315</strain>
    </source>
</reference>
<evidence type="ECO:0000313" key="10">
    <source>
        <dbReference type="Proteomes" id="UP000823937"/>
    </source>
</evidence>
<feature type="transmembrane region" description="Helical" evidence="8">
    <location>
        <begin position="55"/>
        <end position="77"/>
    </location>
</feature>
<dbReference type="InterPro" id="IPR018227">
    <property type="entry name" value="Amino_acid_transport_2"/>
</dbReference>
<dbReference type="Pfam" id="PF03222">
    <property type="entry name" value="Trp_Tyr_perm"/>
    <property type="match status" value="1"/>
</dbReference>
<evidence type="ECO:0000256" key="8">
    <source>
        <dbReference type="SAM" id="Phobius"/>
    </source>
</evidence>
<organism evidence="9 10">
    <name type="scientific">Candidatus Pseudogracilibacillus intestinigallinarum</name>
    <dbReference type="NCBI Taxonomy" id="2838742"/>
    <lineage>
        <taxon>Bacteria</taxon>
        <taxon>Bacillati</taxon>
        <taxon>Bacillota</taxon>
        <taxon>Bacilli</taxon>
        <taxon>Bacillales</taxon>
        <taxon>Bacillaceae</taxon>
        <taxon>Pseudogracilibacillus</taxon>
    </lineage>
</organism>
<evidence type="ECO:0000313" key="9">
    <source>
        <dbReference type="EMBL" id="HIV73863.1"/>
    </source>
</evidence>
<feature type="transmembrane region" description="Helical" evidence="8">
    <location>
        <begin position="391"/>
        <end position="415"/>
    </location>
</feature>
<name>A0A9D1PJX3_9BACI</name>
<evidence type="ECO:0000256" key="5">
    <source>
        <dbReference type="ARBA" id="ARBA00022692"/>
    </source>
</evidence>
<keyword evidence="7 8" id="KW-0472">Membrane</keyword>
<dbReference type="Gene3D" id="1.20.1740.10">
    <property type="entry name" value="Amino acid/polyamine transporter I"/>
    <property type="match status" value="1"/>
</dbReference>
<keyword evidence="3" id="KW-1003">Cell membrane</keyword>
<evidence type="ECO:0000256" key="7">
    <source>
        <dbReference type="ARBA" id="ARBA00023136"/>
    </source>
</evidence>
<dbReference type="PANTHER" id="PTHR32195">
    <property type="entry name" value="OS07G0662800 PROTEIN"/>
    <property type="match status" value="1"/>
</dbReference>
<dbReference type="PANTHER" id="PTHR32195:SF26">
    <property type="entry name" value="TRYPTOPHAN OR TYROSINE TRANSPORTER PROTEIN"/>
    <property type="match status" value="1"/>
</dbReference>
<dbReference type="PIRSF" id="PIRSF006060">
    <property type="entry name" value="AA_transporter"/>
    <property type="match status" value="1"/>
</dbReference>
<feature type="transmembrane region" description="Helical" evidence="8">
    <location>
        <begin position="281"/>
        <end position="302"/>
    </location>
</feature>
<keyword evidence="6 8" id="KW-1133">Transmembrane helix</keyword>
<evidence type="ECO:0000256" key="1">
    <source>
        <dbReference type="ARBA" id="ARBA00004429"/>
    </source>
</evidence>
<feature type="transmembrane region" description="Helical" evidence="8">
    <location>
        <begin position="197"/>
        <end position="217"/>
    </location>
</feature>
<gene>
    <name evidence="9" type="ORF">H9895_02140</name>
</gene>
<accession>A0A9D1PJX3</accession>
<feature type="transmembrane region" description="Helical" evidence="8">
    <location>
        <begin position="323"/>
        <end position="343"/>
    </location>
</feature>
<evidence type="ECO:0000256" key="3">
    <source>
        <dbReference type="ARBA" id="ARBA00022475"/>
    </source>
</evidence>
<feature type="transmembrane region" description="Helical" evidence="8">
    <location>
        <begin position="238"/>
        <end position="261"/>
    </location>
</feature>
<comment type="subcellular location">
    <subcellularLocation>
        <location evidence="1">Cell inner membrane</location>
        <topology evidence="1">Multi-pass membrane protein</topology>
    </subcellularLocation>
</comment>
<comment type="caution">
    <text evidence="9">The sequence shown here is derived from an EMBL/GenBank/DDBJ whole genome shotgun (WGS) entry which is preliminary data.</text>
</comment>
<keyword evidence="5 8" id="KW-0812">Transmembrane</keyword>
<feature type="transmembrane region" description="Helical" evidence="8">
    <location>
        <begin position="165"/>
        <end position="185"/>
    </location>
</feature>
<dbReference type="GO" id="GO:0005886">
    <property type="term" value="C:plasma membrane"/>
    <property type="evidence" value="ECO:0007669"/>
    <property type="project" value="UniProtKB-SubCell"/>
</dbReference>
<protein>
    <submittedName>
        <fullName evidence="9">Amino acid permease</fullName>
    </submittedName>
</protein>
<keyword evidence="2" id="KW-0813">Transport</keyword>
<dbReference type="Proteomes" id="UP000823937">
    <property type="component" value="Unassembled WGS sequence"/>
</dbReference>
<sequence>MAIKETVQSMEQHNNEEGSALTRTRLTLLEGIALIVGTNIGAGVLSLAFGTKNAGWPVLLFWVILTGTLTTIMMLYVAETTLRTKKDLQLSGLTEKYVGKIGAWIMFISVAINALGAMTAYASGSGEVLSELFHIPNFVGSLIFFIPAALVIWLGLKTAGVAGRVVTIGMLILIGILIIASIIGPKLKSEFIFYTNYTYAIPVFSLVVFSFLAQYIVPELARGYSSNGNKDIKNLPRAIIIGMLITAVLLALVPLASLGVVGPDNITEVVTIAWADALGHWAFFIANGFALMAMLTSFWGIGQSFMTNIVDHFKFPSEWDKKYRLISVSIVTITPFVIAYSGLVGFVDALSIAGSFAGVVMSIIPVVMINKARKLNEQEPAWNCGKLAHPLIQGLTIIIFIGAAAYSLLGLLNLLPKGW</sequence>
<feature type="transmembrane region" description="Helical" evidence="8">
    <location>
        <begin position="28"/>
        <end position="49"/>
    </location>
</feature>
<feature type="transmembrane region" description="Helical" evidence="8">
    <location>
        <begin position="97"/>
        <end position="118"/>
    </location>
</feature>
<evidence type="ECO:0000256" key="6">
    <source>
        <dbReference type="ARBA" id="ARBA00022989"/>
    </source>
</evidence>